<dbReference type="PANTHER" id="PTHR43080:SF28">
    <property type="entry name" value="OS04G0136700 PROTEIN"/>
    <property type="match status" value="1"/>
</dbReference>
<dbReference type="Proteomes" id="UP001210211">
    <property type="component" value="Unassembled WGS sequence"/>
</dbReference>
<protein>
    <recommendedName>
        <fullName evidence="3">CBS domain-containing protein</fullName>
    </recommendedName>
</protein>
<dbReference type="PANTHER" id="PTHR43080">
    <property type="entry name" value="CBS DOMAIN-CONTAINING PROTEIN CBSX3, MITOCHONDRIAL"/>
    <property type="match status" value="1"/>
</dbReference>
<dbReference type="AlphaFoldDB" id="A0AAD5ZYG9"/>
<dbReference type="InterPro" id="IPR046342">
    <property type="entry name" value="CBS_dom_sf"/>
</dbReference>
<organism evidence="4 5">
    <name type="scientific">Rhynchospora tenuis</name>
    <dbReference type="NCBI Taxonomy" id="198213"/>
    <lineage>
        <taxon>Eukaryota</taxon>
        <taxon>Viridiplantae</taxon>
        <taxon>Streptophyta</taxon>
        <taxon>Embryophyta</taxon>
        <taxon>Tracheophyta</taxon>
        <taxon>Spermatophyta</taxon>
        <taxon>Magnoliopsida</taxon>
        <taxon>Liliopsida</taxon>
        <taxon>Poales</taxon>
        <taxon>Cyperaceae</taxon>
        <taxon>Cyperoideae</taxon>
        <taxon>Rhynchosporeae</taxon>
        <taxon>Rhynchospora</taxon>
    </lineage>
</organism>
<dbReference type="SUPFAM" id="SSF54631">
    <property type="entry name" value="CBS-domain pair"/>
    <property type="match status" value="1"/>
</dbReference>
<dbReference type="PROSITE" id="PS51371">
    <property type="entry name" value="CBS"/>
    <property type="match status" value="1"/>
</dbReference>
<name>A0AAD5ZYG9_9POAL</name>
<evidence type="ECO:0000313" key="5">
    <source>
        <dbReference type="Proteomes" id="UP001210211"/>
    </source>
</evidence>
<dbReference type="Pfam" id="PF00571">
    <property type="entry name" value="CBS"/>
    <property type="match status" value="2"/>
</dbReference>
<evidence type="ECO:0000256" key="2">
    <source>
        <dbReference type="PROSITE-ProRule" id="PRU00703"/>
    </source>
</evidence>
<comment type="caution">
    <text evidence="4">The sequence shown here is derived from an EMBL/GenBank/DDBJ whole genome shotgun (WGS) entry which is preliminary data.</text>
</comment>
<evidence type="ECO:0000259" key="3">
    <source>
        <dbReference type="PROSITE" id="PS51371"/>
    </source>
</evidence>
<reference evidence="4 5" key="1">
    <citation type="journal article" date="2022" name="Cell">
        <title>Repeat-based holocentromeres influence genome architecture and karyotype evolution.</title>
        <authorList>
            <person name="Hofstatter P.G."/>
            <person name="Thangavel G."/>
            <person name="Lux T."/>
            <person name="Neumann P."/>
            <person name="Vondrak T."/>
            <person name="Novak P."/>
            <person name="Zhang M."/>
            <person name="Costa L."/>
            <person name="Castellani M."/>
            <person name="Scott A."/>
            <person name="Toegelov H."/>
            <person name="Fuchs J."/>
            <person name="Mata-Sucre Y."/>
            <person name="Dias Y."/>
            <person name="Vanzela A.L.L."/>
            <person name="Huettel B."/>
            <person name="Almeida C.C.S."/>
            <person name="Simkova H."/>
            <person name="Souza G."/>
            <person name="Pedrosa-Harand A."/>
            <person name="Macas J."/>
            <person name="Mayer K.F.X."/>
            <person name="Houben A."/>
            <person name="Marques A."/>
        </authorList>
    </citation>
    <scope>NUCLEOTIDE SEQUENCE [LARGE SCALE GENOMIC DNA]</scope>
    <source>
        <strain evidence="4">RhyTen1mFocal</strain>
    </source>
</reference>
<keyword evidence="1 2" id="KW-0129">CBS domain</keyword>
<gene>
    <name evidence="4" type="ORF">LUZ61_010040</name>
</gene>
<evidence type="ECO:0000313" key="4">
    <source>
        <dbReference type="EMBL" id="KAJ3706335.1"/>
    </source>
</evidence>
<sequence>MAFSISLHKTPLLHKHSHIIPQLPINKGSFLVPVSGPVSKRHVALAMGDMRPAIDEYPEGIISGEWTENFSFLSYKDLLAYLESQIKTTDKMSPTSVLKDVMSRPVQVARAEQRLEEIDHHFKVISGLPVVDADGKCVGVISKKDKAKASNAQDATVGELMSSPAITLSHKKTVLDAAVLMLKKKIHRIPVLNDKQEVVGIVTRSDVFQALEAVAQ</sequence>
<dbReference type="SMART" id="SM00116">
    <property type="entry name" value="CBS"/>
    <property type="match status" value="2"/>
</dbReference>
<dbReference type="InterPro" id="IPR000644">
    <property type="entry name" value="CBS_dom"/>
</dbReference>
<accession>A0AAD5ZYG9</accession>
<dbReference type="Gene3D" id="3.10.580.10">
    <property type="entry name" value="CBS-domain"/>
    <property type="match status" value="2"/>
</dbReference>
<dbReference type="EMBL" id="JAMRDG010000001">
    <property type="protein sequence ID" value="KAJ3706335.1"/>
    <property type="molecule type" value="Genomic_DNA"/>
</dbReference>
<proteinExistence type="predicted"/>
<dbReference type="InterPro" id="IPR051257">
    <property type="entry name" value="Diverse_CBS-Domain"/>
</dbReference>
<keyword evidence="5" id="KW-1185">Reference proteome</keyword>
<feature type="domain" description="CBS" evidence="3">
    <location>
        <begin position="161"/>
        <end position="216"/>
    </location>
</feature>
<evidence type="ECO:0000256" key="1">
    <source>
        <dbReference type="ARBA" id="ARBA00023122"/>
    </source>
</evidence>